<dbReference type="PANTHER" id="PTHR43647:SF4">
    <property type="entry name" value="KETOREDUCTASE (KR) DOMAIN-CONTAINING PROTEIN"/>
    <property type="match status" value="1"/>
</dbReference>
<dbReference type="AlphaFoldDB" id="A0A124GST3"/>
<reference evidence="4 5" key="1">
    <citation type="submission" date="2015-10" db="EMBL/GenBank/DDBJ databases">
        <title>Genome sequencing of Penicillium freii.</title>
        <authorList>
            <person name="Nguyen H.D."/>
            <person name="Visagie C.M."/>
            <person name="Seifert K.A."/>
        </authorList>
    </citation>
    <scope>NUCLEOTIDE SEQUENCE [LARGE SCALE GENOMIC DNA]</scope>
    <source>
        <strain evidence="4 5">DAOM 242723</strain>
    </source>
</reference>
<dbReference type="PANTHER" id="PTHR43647">
    <property type="entry name" value="DEHYDROGENASE"/>
    <property type="match status" value="1"/>
</dbReference>
<dbReference type="GO" id="GO:0000253">
    <property type="term" value="F:3-beta-hydroxysteroid 3-dehydrogenase (NADP+) activity"/>
    <property type="evidence" value="ECO:0007669"/>
    <property type="project" value="UniProtKB-EC"/>
</dbReference>
<dbReference type="Pfam" id="PF00106">
    <property type="entry name" value="adh_short"/>
    <property type="match status" value="1"/>
</dbReference>
<keyword evidence="5" id="KW-1185">Reference proteome</keyword>
<name>A0A124GST3_PENFR</name>
<dbReference type="STRING" id="48697.A0A124GST3"/>
<dbReference type="InterPro" id="IPR036291">
    <property type="entry name" value="NAD(P)-bd_dom_sf"/>
</dbReference>
<proteinExistence type="predicted"/>
<dbReference type="Gene3D" id="3.40.50.720">
    <property type="entry name" value="NAD(P)-binding Rossmann-like Domain"/>
    <property type="match status" value="1"/>
</dbReference>
<dbReference type="Proteomes" id="UP000055045">
    <property type="component" value="Unassembled WGS sequence"/>
</dbReference>
<evidence type="ECO:0000313" key="4">
    <source>
        <dbReference type="EMBL" id="KUM65388.1"/>
    </source>
</evidence>
<dbReference type="GO" id="GO:0005789">
    <property type="term" value="C:endoplasmic reticulum membrane"/>
    <property type="evidence" value="ECO:0007669"/>
    <property type="project" value="TreeGrafter"/>
</dbReference>
<dbReference type="GO" id="GO:0005741">
    <property type="term" value="C:mitochondrial outer membrane"/>
    <property type="evidence" value="ECO:0007669"/>
    <property type="project" value="TreeGrafter"/>
</dbReference>
<organism evidence="4 5">
    <name type="scientific">Penicillium freii</name>
    <dbReference type="NCBI Taxonomy" id="48697"/>
    <lineage>
        <taxon>Eukaryota</taxon>
        <taxon>Fungi</taxon>
        <taxon>Dikarya</taxon>
        <taxon>Ascomycota</taxon>
        <taxon>Pezizomycotina</taxon>
        <taxon>Eurotiomycetes</taxon>
        <taxon>Eurotiomycetidae</taxon>
        <taxon>Eurotiales</taxon>
        <taxon>Aspergillaceae</taxon>
        <taxon>Penicillium</taxon>
    </lineage>
</organism>
<protein>
    <recommendedName>
        <fullName evidence="2">3beta-hydroxysteroid 3-dehydrogenase</fullName>
        <ecNumber evidence="2">1.1.1.270</ecNumber>
    </recommendedName>
</protein>
<evidence type="ECO:0000256" key="3">
    <source>
        <dbReference type="SAM" id="MobiDB-lite"/>
    </source>
</evidence>
<dbReference type="InterPro" id="IPR051593">
    <property type="entry name" value="Ergosterol_Biosynth_ERG27"/>
</dbReference>
<dbReference type="InterPro" id="IPR002347">
    <property type="entry name" value="SDR_fam"/>
</dbReference>
<evidence type="ECO:0000256" key="1">
    <source>
        <dbReference type="ARBA" id="ARBA00023589"/>
    </source>
</evidence>
<comment type="caution">
    <text evidence="4">The sequence shown here is derived from an EMBL/GenBank/DDBJ whole genome shotgun (WGS) entry which is preliminary data.</text>
</comment>
<accession>A0A124GST3</accession>
<evidence type="ECO:0000313" key="5">
    <source>
        <dbReference type="Proteomes" id="UP000055045"/>
    </source>
</evidence>
<gene>
    <name evidence="4" type="ORF">ACN42_g1686</name>
</gene>
<comment type="pathway">
    <text evidence="1">Steroid biosynthesis; zymosterol biosynthesis; zymosterol from lanosterol: step 5/6.</text>
</comment>
<dbReference type="EMBL" id="LLXE01000027">
    <property type="protein sequence ID" value="KUM65388.1"/>
    <property type="molecule type" value="Genomic_DNA"/>
</dbReference>
<dbReference type="EC" id="1.1.1.270" evidence="2"/>
<dbReference type="SUPFAM" id="SSF51735">
    <property type="entry name" value="NAD(P)-binding Rossmann-fold domains"/>
    <property type="match status" value="1"/>
</dbReference>
<feature type="region of interest" description="Disordered" evidence="3">
    <location>
        <begin position="291"/>
        <end position="311"/>
    </location>
</feature>
<dbReference type="GO" id="GO:0005811">
    <property type="term" value="C:lipid droplet"/>
    <property type="evidence" value="ECO:0007669"/>
    <property type="project" value="TreeGrafter"/>
</dbReference>
<evidence type="ECO:0000256" key="2">
    <source>
        <dbReference type="ARBA" id="ARBA00023621"/>
    </source>
</evidence>
<sequence length="361" mass="40411">MVGTVIITGASGSLALEAVQQLLSSHPSVTIVGTTRNTKKSPPNPQLHRLQEMAHRYPSSKLLIKSVDLNSLVEVRAFSDEIAGLVESNELPPISAIICNAFTWSLEGQQFSKDRFESTFQVSHLSHLLLVLKLLRSMDPQTGRVVMLSSEVHDPEHPNAFSKLGADLPSNDSLDTLVNPGADEVGTEHDMGWRRYANSKLANVMFMQSLNKRLQQNPQFNKITVTSMDPGGLVNSRAHVAQRSVIRVLFRLFAFLLPVIKLFTYKLRSNADSARDVLALALAPEYASVRGHFNGRKPQPPARTKKHTKRKLRGHYIAEKAANLRFNRQPCRDSAYRVHPSGELIDRSYTNRHLNYTYNGR</sequence>